<protein>
    <submittedName>
        <fullName evidence="1">Uncharacterized protein</fullName>
    </submittedName>
</protein>
<proteinExistence type="predicted"/>
<evidence type="ECO:0000313" key="1">
    <source>
        <dbReference type="EMBL" id="AXN53506.1"/>
    </source>
</evidence>
<dbReference type="EMBL" id="MH479913">
    <property type="protein sequence ID" value="AXN53506.1"/>
    <property type="molecule type" value="Genomic_DNA"/>
</dbReference>
<gene>
    <name evidence="1" type="primary">89</name>
    <name evidence="1" type="ORF">SEA_FRYBERGER_89</name>
</gene>
<accession>A0A346FCP2</accession>
<dbReference type="GeneID" id="54998521"/>
<keyword evidence="2" id="KW-1185">Reference proteome</keyword>
<dbReference type="KEGG" id="vg:54998521"/>
<evidence type="ECO:0000313" key="2">
    <source>
        <dbReference type="Proteomes" id="UP000259952"/>
    </source>
</evidence>
<reference evidence="1 2" key="1">
    <citation type="submission" date="2018-06" db="EMBL/GenBank/DDBJ databases">
        <authorList>
            <person name="Searcy Z.E."/>
            <person name="Delesalle V.A."/>
            <person name="Garlena R.A."/>
            <person name="Russell D.A."/>
            <person name="Pope W.H."/>
            <person name="Jacobs-Sera D."/>
            <person name="Hatfull G.F."/>
        </authorList>
    </citation>
    <scope>NUCLEOTIDE SEQUENCE [LARGE SCALE GENOMIC DNA]</scope>
</reference>
<sequence>MIINEFRCDRCKIAGYKENSLDEAPHGWFVLVLNSTAKNLLKHRNVNEIHLCGECSPGFFSRLEAYLS</sequence>
<dbReference type="RefSeq" id="YP_009807641.1">
    <property type="nucleotide sequence ID" value="NC_048027.1"/>
</dbReference>
<dbReference type="Proteomes" id="UP000259952">
    <property type="component" value="Segment"/>
</dbReference>
<name>A0A346FCP2_9CAUD</name>
<organism evidence="1 2">
    <name type="scientific">Gordonia phage Fryberger</name>
    <dbReference type="NCBI Taxonomy" id="2250392"/>
    <lineage>
        <taxon>Viruses</taxon>
        <taxon>Duplodnaviria</taxon>
        <taxon>Heunggongvirae</taxon>
        <taxon>Uroviricota</taxon>
        <taxon>Caudoviricetes</taxon>
        <taxon>Ronaldovirus</taxon>
        <taxon>Ronaldovirus fryberger</taxon>
    </lineage>
</organism>